<dbReference type="Proteomes" id="UP000051922">
    <property type="component" value="Unassembled WGS sequence"/>
</dbReference>
<feature type="compositionally biased region" description="Basic and acidic residues" evidence="1">
    <location>
        <begin position="153"/>
        <end position="167"/>
    </location>
</feature>
<dbReference type="PATRIC" id="fig|1423783.4.peg.538"/>
<dbReference type="InterPro" id="IPR003772">
    <property type="entry name" value="YceD"/>
</dbReference>
<name>A0A0R1U6I5_9LACO</name>
<feature type="region of interest" description="Disordered" evidence="1">
    <location>
        <begin position="136"/>
        <end position="186"/>
    </location>
</feature>
<keyword evidence="3" id="KW-1185">Reference proteome</keyword>
<organism evidence="2 3">
    <name type="scientific">Lacticaseibacillus pantheris DSM 15945 = JCM 12539 = NBRC 106106</name>
    <dbReference type="NCBI Taxonomy" id="1423783"/>
    <lineage>
        <taxon>Bacteria</taxon>
        <taxon>Bacillati</taxon>
        <taxon>Bacillota</taxon>
        <taxon>Bacilli</taxon>
        <taxon>Lactobacillales</taxon>
        <taxon>Lactobacillaceae</taxon>
        <taxon>Lacticaseibacillus</taxon>
    </lineage>
</organism>
<sequence>MLNWSTSTLTQYRDEPFAFEEEVDLKKDLQARNKDILDLQPVRVEGYVFYSRGDFAVNVTINTAVTLPSTRSLTPVLVPLQFTYDEVYLTDPAHADQYEEDELLLPLNTDHLDLLPGVADNILLAIPTRVLTEEEQQATSLPSGDGWGLITDEQFRAQQDAEKERRNPFAGLADMFDDDDDDANKK</sequence>
<dbReference type="STRING" id="1423783.FC50_GL000520"/>
<dbReference type="AlphaFoldDB" id="A0A0R1U6I5"/>
<dbReference type="Pfam" id="PF02620">
    <property type="entry name" value="YceD"/>
    <property type="match status" value="1"/>
</dbReference>
<evidence type="ECO:0000256" key="1">
    <source>
        <dbReference type="SAM" id="MobiDB-lite"/>
    </source>
</evidence>
<evidence type="ECO:0000313" key="3">
    <source>
        <dbReference type="Proteomes" id="UP000051922"/>
    </source>
</evidence>
<evidence type="ECO:0008006" key="4">
    <source>
        <dbReference type="Google" id="ProtNLM"/>
    </source>
</evidence>
<dbReference type="EMBL" id="AZFJ01000037">
    <property type="protein sequence ID" value="KRL86872.1"/>
    <property type="molecule type" value="Genomic_DNA"/>
</dbReference>
<proteinExistence type="predicted"/>
<protein>
    <recommendedName>
        <fullName evidence="4">Metal-binding protein</fullName>
    </recommendedName>
</protein>
<reference evidence="2 3" key="1">
    <citation type="journal article" date="2015" name="Genome Announc.">
        <title>Expanding the biotechnology potential of lactobacilli through comparative genomics of 213 strains and associated genera.</title>
        <authorList>
            <person name="Sun Z."/>
            <person name="Harris H.M."/>
            <person name="McCann A."/>
            <person name="Guo C."/>
            <person name="Argimon S."/>
            <person name="Zhang W."/>
            <person name="Yang X."/>
            <person name="Jeffery I.B."/>
            <person name="Cooney J.C."/>
            <person name="Kagawa T.F."/>
            <person name="Liu W."/>
            <person name="Song Y."/>
            <person name="Salvetti E."/>
            <person name="Wrobel A."/>
            <person name="Rasinkangas P."/>
            <person name="Parkhill J."/>
            <person name="Rea M.C."/>
            <person name="O'Sullivan O."/>
            <person name="Ritari J."/>
            <person name="Douillard F.P."/>
            <person name="Paul Ross R."/>
            <person name="Yang R."/>
            <person name="Briner A.E."/>
            <person name="Felis G.E."/>
            <person name="de Vos W.M."/>
            <person name="Barrangou R."/>
            <person name="Klaenhammer T.R."/>
            <person name="Caufield P.W."/>
            <person name="Cui Y."/>
            <person name="Zhang H."/>
            <person name="O'Toole P.W."/>
        </authorList>
    </citation>
    <scope>NUCLEOTIDE SEQUENCE [LARGE SCALE GENOMIC DNA]</scope>
    <source>
        <strain evidence="2 3">DSM 15945</strain>
    </source>
</reference>
<gene>
    <name evidence="2" type="ORF">FC50_GL000520</name>
</gene>
<evidence type="ECO:0000313" key="2">
    <source>
        <dbReference type="EMBL" id="KRL86872.1"/>
    </source>
</evidence>
<feature type="compositionally biased region" description="Acidic residues" evidence="1">
    <location>
        <begin position="175"/>
        <end position="186"/>
    </location>
</feature>
<comment type="caution">
    <text evidence="2">The sequence shown here is derived from an EMBL/GenBank/DDBJ whole genome shotgun (WGS) entry which is preliminary data.</text>
</comment>
<accession>A0A0R1U6I5</accession>